<comment type="caution">
    <text evidence="7">The sequence shown here is derived from an EMBL/GenBank/DDBJ whole genome shotgun (WGS) entry which is preliminary data.</text>
</comment>
<evidence type="ECO:0000256" key="3">
    <source>
        <dbReference type="SAM" id="MobiDB-lite"/>
    </source>
</evidence>
<proteinExistence type="predicted"/>
<dbReference type="InterPro" id="IPR039537">
    <property type="entry name" value="Retrotran_Ty1/copia-like"/>
</dbReference>
<dbReference type="Pfam" id="PF13976">
    <property type="entry name" value="gag_pre-integrs"/>
    <property type="match status" value="1"/>
</dbReference>
<dbReference type="InterPro" id="IPR036397">
    <property type="entry name" value="RNaseH_sf"/>
</dbReference>
<dbReference type="GO" id="GO:0003676">
    <property type="term" value="F:nucleic acid binding"/>
    <property type="evidence" value="ECO:0007669"/>
    <property type="project" value="InterPro"/>
</dbReference>
<dbReference type="Pfam" id="PF25597">
    <property type="entry name" value="SH3_retrovirus"/>
    <property type="match status" value="1"/>
</dbReference>
<dbReference type="PANTHER" id="PTHR42648:SF32">
    <property type="entry name" value="RIBONUCLEASE H-LIKE DOMAIN, GAG-PRE-INTEGRASE DOMAIN PROTEIN-RELATED"/>
    <property type="match status" value="1"/>
</dbReference>
<keyword evidence="2" id="KW-0378">Hydrolase</keyword>
<feature type="region of interest" description="Disordered" evidence="3">
    <location>
        <begin position="1161"/>
        <end position="1198"/>
    </location>
</feature>
<dbReference type="EMBL" id="BKCJ010000501">
    <property type="protein sequence ID" value="GEU33760.1"/>
    <property type="molecule type" value="Genomic_DNA"/>
</dbReference>
<dbReference type="GO" id="GO:0046872">
    <property type="term" value="F:metal ion binding"/>
    <property type="evidence" value="ECO:0007669"/>
    <property type="project" value="UniProtKB-KW"/>
</dbReference>
<feature type="compositionally biased region" description="Low complexity" evidence="3">
    <location>
        <begin position="1666"/>
        <end position="1675"/>
    </location>
</feature>
<feature type="domain" description="GAG-pre-integrase" evidence="5">
    <location>
        <begin position="881"/>
        <end position="939"/>
    </location>
</feature>
<reference evidence="7" key="1">
    <citation type="journal article" date="2019" name="Sci. Rep.">
        <title>Draft genome of Tanacetum cinerariifolium, the natural source of mosquito coil.</title>
        <authorList>
            <person name="Yamashiro T."/>
            <person name="Shiraishi A."/>
            <person name="Satake H."/>
            <person name="Nakayama K."/>
        </authorList>
    </citation>
    <scope>NUCLEOTIDE SEQUENCE</scope>
</reference>
<dbReference type="Gene3D" id="3.30.420.10">
    <property type="entry name" value="Ribonuclease H-like superfamily/Ribonuclease H"/>
    <property type="match status" value="1"/>
</dbReference>
<feature type="region of interest" description="Disordered" evidence="3">
    <location>
        <begin position="727"/>
        <end position="750"/>
    </location>
</feature>
<evidence type="ECO:0000259" key="6">
    <source>
        <dbReference type="Pfam" id="PF25597"/>
    </source>
</evidence>
<feature type="compositionally biased region" description="Acidic residues" evidence="3">
    <location>
        <begin position="728"/>
        <end position="740"/>
    </location>
</feature>
<sequence>MLTMAENMIVAGADNRPFMLVKTQYSSWASLMLLYIKGKEHGKLLYDSVINRPFKYGTVTVLETQTRTYDELIDTEKIRETCDIKATNFILQCLPQDIYNLVNPYSDAKDIWDRVKLLIEGSEILLQERESKLYDEFDTFTSVSGEIIHSYYFRQRYPDHLALVANTSNTSPSYTNQSQYHQQLSPIAQQYYSPPFTMSPMLHHQYSLAPNANQPFVVQQQVYQPPDAHHSLVVHRQYYHAPTIHQPPQASFPQMDSGLVFLSFLPSDDLIFSLNKAMAFISTSFSSHYPPTNNQLRTSSDLRNQATIQDWRVTVQTVRQRLFVATVVKKKSTWQDSGPNQKGQGHSFDSDCNEAPSASVVLMAKLSAYESDILSEVPTHDTYLDNQVINQSVQEMQYFEQQDFNNDTDIDITSESNMISYEQYLKETRNAVVQDTSSTQQDALIMFVIKELSNQVAKCNEVDKHDALFVVDTEEILELAEESRLKMHAKQNDPIANDKKIDIVPIDYAALNKLLELFFKHFVPQKQLYVEQAFWLPILKLVSETLITLEMTKYRKSKEKNEEINFYTSTKNPETRLEIDWKHFKKNGNSFKPVDETSTDDAGTSTVWRNKSDLDTMSLDDLYNNFKIVELDIRGTTSSNTSNMAFMSSPSPNSTNEVPTVFGVSTASPQVSIANLSDATVYAFLSNQPNGSQLMHEDLEQIHKDDLEEIDLKWQLALLKNNGAPLIEDWESNDDDEVESPPEKETKTVAPSMDKVELEIPKQNDKPARRPVKYAEMYKTKRPKGWVKIPLVGKDGNISYHTDFNVFDGGHVAFGGGAKGGKITGKGTIRTGKLYFEDVYFVKELQFNLFSVSQMCDKKNSVLFTDTKCFVMSRNFKLADESHVLLKAINDESMLWHRRLGHINFKNINKLFKDNLVRGLPSKRFENDQPCVSSLKGKQHKVSFKSKIHNSISQPLFMLHMDLFGPTSDETSRILKSFITEIENLVDKKVQIIRCDNRTEFKNRVMNEFCEEKCIKREYSVARTPQQNENMILVVKPHFKTPYELFRGKFDGKSDEGFFVGYSINSKAFKVYNTRTRKVEENLNIKFLENKPLIAGDGPKWLFDIDTLIESMNYVPDIAGANSNDFAGKGASFDAGQSSMRIGPSQDYILMPLWNDGSLFDSSPKDLDGDNQDNDGPNTESEIDNQERPNGENNTKDINIVGPSINTTSLNINTASPTVNTVRLSDDFFGADNDMRSLDGVELDISNIYTTYPVLTTLNTRINKDHSLDNVIEPKRITNALKDPAWVEAMQEELLQFHLLKVWTLVDLPRARIEAIRMFLAYASFMGFLVYQMDVKSVFLYEMTEEEVYVCQPLGFEDLDYPDKVYKVEKALYGLHQAQRALYVDDIIFGSTKKELYTNFDVLMHDKFQMSSMGELAFFLGLQYEDVKPASTPIDKEKALLKDSDGDDVDVHLYRLSHSHNRSKPRTLIELYSSNQSLMANLEFCDKHNMVAFLKKPQGSDDFHQIVEFLKASHIRRHLKLVDDDGISTLPATEIFEQLALMGNMKRESRGFSRVETALLPTMLVTELVSQGEGPTSPVGTQHTTTIIESSPYLQNISITYRKTRTRIGRMGIRIPQSNVPSSATNEAITKEMYDGLGKATTTAYRLGAEQGSGNYTKSQTKATLSRTSSPRTSSEGGHGCHFTMGDSHEAYETAASPQTVDDETLAKTLLNIKRSAAKDKGKAIMQESESPKKIKKKEMMQIKIKILFDNTKESIRRLVLMESEGQAADIKVGEGSSKAGESLKRSTEEELGQEQKVEEEIAQQEDVVAK</sequence>
<dbReference type="SUPFAM" id="SSF53098">
    <property type="entry name" value="Ribonuclease H-like"/>
    <property type="match status" value="1"/>
</dbReference>
<evidence type="ECO:0000256" key="2">
    <source>
        <dbReference type="ARBA" id="ARBA00022801"/>
    </source>
</evidence>
<evidence type="ECO:0000259" key="4">
    <source>
        <dbReference type="Pfam" id="PF07727"/>
    </source>
</evidence>
<gene>
    <name evidence="7" type="ORF">Tci_005738</name>
</gene>
<evidence type="ECO:0000256" key="1">
    <source>
        <dbReference type="ARBA" id="ARBA00022723"/>
    </source>
</evidence>
<evidence type="ECO:0000313" key="7">
    <source>
        <dbReference type="EMBL" id="GEU33760.1"/>
    </source>
</evidence>
<feature type="region of interest" description="Disordered" evidence="3">
    <location>
        <begin position="1772"/>
        <end position="1811"/>
    </location>
</feature>
<organism evidence="7">
    <name type="scientific">Tanacetum cinerariifolium</name>
    <name type="common">Dalmatian daisy</name>
    <name type="synonym">Chrysanthemum cinerariifolium</name>
    <dbReference type="NCBI Taxonomy" id="118510"/>
    <lineage>
        <taxon>Eukaryota</taxon>
        <taxon>Viridiplantae</taxon>
        <taxon>Streptophyta</taxon>
        <taxon>Embryophyta</taxon>
        <taxon>Tracheophyta</taxon>
        <taxon>Spermatophyta</taxon>
        <taxon>Magnoliopsida</taxon>
        <taxon>eudicotyledons</taxon>
        <taxon>Gunneridae</taxon>
        <taxon>Pentapetalae</taxon>
        <taxon>asterids</taxon>
        <taxon>campanulids</taxon>
        <taxon>Asterales</taxon>
        <taxon>Asteraceae</taxon>
        <taxon>Asteroideae</taxon>
        <taxon>Anthemideae</taxon>
        <taxon>Anthemidinae</taxon>
        <taxon>Tanacetum</taxon>
    </lineage>
</organism>
<feature type="region of interest" description="Disordered" evidence="3">
    <location>
        <begin position="1651"/>
        <end position="1678"/>
    </location>
</feature>
<keyword evidence="1" id="KW-0479">Metal-binding</keyword>
<dbReference type="GO" id="GO:0016787">
    <property type="term" value="F:hydrolase activity"/>
    <property type="evidence" value="ECO:0007669"/>
    <property type="project" value="UniProtKB-KW"/>
</dbReference>
<dbReference type="InterPro" id="IPR013103">
    <property type="entry name" value="RVT_2"/>
</dbReference>
<accession>A0A6L2JAJ1</accession>
<dbReference type="Pfam" id="PF07727">
    <property type="entry name" value="RVT_2"/>
    <property type="match status" value="1"/>
</dbReference>
<feature type="domain" description="Reverse transcriptase Ty1/copia-type" evidence="4">
    <location>
        <begin position="1308"/>
        <end position="1381"/>
    </location>
</feature>
<dbReference type="InterPro" id="IPR025724">
    <property type="entry name" value="GAG-pre-integrase_dom"/>
</dbReference>
<dbReference type="PANTHER" id="PTHR42648">
    <property type="entry name" value="TRANSPOSASE, PUTATIVE-RELATED"/>
    <property type="match status" value="1"/>
</dbReference>
<dbReference type="InterPro" id="IPR012337">
    <property type="entry name" value="RNaseH-like_sf"/>
</dbReference>
<name>A0A6L2JAJ1_TANCI</name>
<feature type="compositionally biased region" description="Polar residues" evidence="3">
    <location>
        <begin position="1652"/>
        <end position="1665"/>
    </location>
</feature>
<dbReference type="InterPro" id="IPR057670">
    <property type="entry name" value="SH3_retrovirus"/>
</dbReference>
<protein>
    <submittedName>
        <fullName evidence="7">Uncharacterized protein</fullName>
    </submittedName>
</protein>
<evidence type="ECO:0000259" key="5">
    <source>
        <dbReference type="Pfam" id="PF13976"/>
    </source>
</evidence>
<feature type="compositionally biased region" description="Basic and acidic residues" evidence="3">
    <location>
        <begin position="1782"/>
        <end position="1800"/>
    </location>
</feature>
<feature type="domain" description="Retroviral polymerase SH3-like" evidence="6">
    <location>
        <begin position="1046"/>
        <end position="1091"/>
    </location>
</feature>